<dbReference type="RefSeq" id="WP_258777406.1">
    <property type="nucleotide sequence ID" value="NZ_JANUGP010000004.1"/>
</dbReference>
<evidence type="ECO:0000313" key="2">
    <source>
        <dbReference type="Proteomes" id="UP001205612"/>
    </source>
</evidence>
<reference evidence="1 2" key="1">
    <citation type="submission" date="2022-08" db="EMBL/GenBank/DDBJ databases">
        <authorList>
            <person name="Somphong A."/>
            <person name="Phongsopitanun W."/>
        </authorList>
    </citation>
    <scope>NUCLEOTIDE SEQUENCE [LARGE SCALE GENOMIC DNA]</scope>
    <source>
        <strain evidence="1 2">LP11</strain>
    </source>
</reference>
<accession>A0ABT2AXR1</accession>
<gene>
    <name evidence="1" type="ORF">NX794_07335</name>
</gene>
<organism evidence="1 2">
    <name type="scientific">Streptomyces pyxinicus</name>
    <dbReference type="NCBI Taxonomy" id="2970331"/>
    <lineage>
        <taxon>Bacteria</taxon>
        <taxon>Bacillati</taxon>
        <taxon>Actinomycetota</taxon>
        <taxon>Actinomycetes</taxon>
        <taxon>Kitasatosporales</taxon>
        <taxon>Streptomycetaceae</taxon>
        <taxon>Streptomyces</taxon>
    </lineage>
</organism>
<dbReference type="EMBL" id="JANUGP010000004">
    <property type="protein sequence ID" value="MCS0601042.1"/>
    <property type="molecule type" value="Genomic_DNA"/>
</dbReference>
<comment type="caution">
    <text evidence="1">The sequence shown here is derived from an EMBL/GenBank/DDBJ whole genome shotgun (WGS) entry which is preliminary data.</text>
</comment>
<evidence type="ECO:0000313" key="1">
    <source>
        <dbReference type="EMBL" id="MCS0601042.1"/>
    </source>
</evidence>
<sequence length="178" mass="18532">MCVLDAAAKEAEVARFLRAYPRVTEAGGTHPVLRGCDEIAWSEIPGCPAGVPAVLRGLLDPDAAAEAQRVLDNVLMDGVFRLSAVMPVALPFLLRLAADPGLPVRADLLGGLLLAAELCTPYDADEPVPRFSGGAADHAERLRCGAVFAAHAPEVAGLADGFPDAADRACLREVAGLR</sequence>
<keyword evidence="2" id="KW-1185">Reference proteome</keyword>
<dbReference type="Proteomes" id="UP001205612">
    <property type="component" value="Unassembled WGS sequence"/>
</dbReference>
<name>A0ABT2AXR1_9ACTN</name>
<proteinExistence type="predicted"/>
<protein>
    <submittedName>
        <fullName evidence="1">Uncharacterized protein</fullName>
    </submittedName>
</protein>